<reference evidence="1 2" key="1">
    <citation type="submission" date="2024-04" db="EMBL/GenBank/DDBJ databases">
        <title>Luteolibacter sp. isolated from soil.</title>
        <authorList>
            <person name="An J."/>
        </authorList>
    </citation>
    <scope>NUCLEOTIDE SEQUENCE [LARGE SCALE GENOMIC DNA]</scope>
    <source>
        <strain evidence="1 2">Y139</strain>
    </source>
</reference>
<dbReference type="EMBL" id="JBBUKT010000003">
    <property type="protein sequence ID" value="MEK7950915.1"/>
    <property type="molecule type" value="Genomic_DNA"/>
</dbReference>
<sequence>MKTLVAWMALALVVSGEELAKGEKFLSNGEVKIGVDLSSGGSVFWFSELPGDRNLLNHYDRGRFIQQSYYGKSDGSKWGEQPWRWNPVQGGDFKGKPARVLENRDEGGGLYVKSVPVNWAGGQDVEDCRMEEWIKLEGKVATIRFRFTYSGSEEHPPAHQELPAVFIDHAFADLACYSGEKPWTGEALSVRQPGWPNESCKATEEWAAYLGADGRGVGVYFPGSSELTCYRFAGADGPKGAGCSYFAPVRTMQIKPGFVHDYTIHLSIGTAKEVRERFDGIRKKR</sequence>
<evidence type="ECO:0000313" key="2">
    <source>
        <dbReference type="Proteomes" id="UP001371305"/>
    </source>
</evidence>
<accession>A0ABU9AU60</accession>
<dbReference type="Proteomes" id="UP001371305">
    <property type="component" value="Unassembled WGS sequence"/>
</dbReference>
<organism evidence="1 2">
    <name type="scientific">Luteolibacter soli</name>
    <dbReference type="NCBI Taxonomy" id="3135280"/>
    <lineage>
        <taxon>Bacteria</taxon>
        <taxon>Pseudomonadati</taxon>
        <taxon>Verrucomicrobiota</taxon>
        <taxon>Verrucomicrobiia</taxon>
        <taxon>Verrucomicrobiales</taxon>
        <taxon>Verrucomicrobiaceae</taxon>
        <taxon>Luteolibacter</taxon>
    </lineage>
</organism>
<proteinExistence type="predicted"/>
<comment type="caution">
    <text evidence="1">The sequence shown here is derived from an EMBL/GenBank/DDBJ whole genome shotgun (WGS) entry which is preliminary data.</text>
</comment>
<protein>
    <submittedName>
        <fullName evidence="1">Uncharacterized protein</fullName>
    </submittedName>
</protein>
<gene>
    <name evidence="1" type="ORF">WKV53_10425</name>
</gene>
<keyword evidence="2" id="KW-1185">Reference proteome</keyword>
<name>A0ABU9AU60_9BACT</name>
<evidence type="ECO:0000313" key="1">
    <source>
        <dbReference type="EMBL" id="MEK7950915.1"/>
    </source>
</evidence>
<dbReference type="RefSeq" id="WP_341404516.1">
    <property type="nucleotide sequence ID" value="NZ_JBBUKT010000003.1"/>
</dbReference>